<proteinExistence type="predicted"/>
<accession>A0A397GP11</accession>
<sequence length="126" mass="14926">MEEEVSLSLKRKRVGPSEERICSPDNQEQSSGFPQIEADLLDIIQAPKIWFTIYQHVFILHTGIEDDFDQVLEELETKSRLEKYNIFCLFDVEYHYTNQLFAKLSTDQMDMIKNKWIMVSLFCLLK</sequence>
<feature type="region of interest" description="Disordered" evidence="1">
    <location>
        <begin position="1"/>
        <end position="31"/>
    </location>
</feature>
<protein>
    <submittedName>
        <fullName evidence="2">Uncharacterized protein</fullName>
    </submittedName>
</protein>
<gene>
    <name evidence="2" type="ORF">Glove_481g34</name>
</gene>
<reference evidence="2 3" key="1">
    <citation type="submission" date="2018-08" db="EMBL/GenBank/DDBJ databases">
        <title>Genome and evolution of the arbuscular mycorrhizal fungus Diversispora epigaea (formerly Glomus versiforme) and its bacterial endosymbionts.</title>
        <authorList>
            <person name="Sun X."/>
            <person name="Fei Z."/>
            <person name="Harrison M."/>
        </authorList>
    </citation>
    <scope>NUCLEOTIDE SEQUENCE [LARGE SCALE GENOMIC DNA]</scope>
    <source>
        <strain evidence="2 3">IT104</strain>
    </source>
</reference>
<dbReference type="Proteomes" id="UP000266861">
    <property type="component" value="Unassembled WGS sequence"/>
</dbReference>
<keyword evidence="3" id="KW-1185">Reference proteome</keyword>
<evidence type="ECO:0000256" key="1">
    <source>
        <dbReference type="SAM" id="MobiDB-lite"/>
    </source>
</evidence>
<name>A0A397GP11_9GLOM</name>
<comment type="caution">
    <text evidence="2">The sequence shown here is derived from an EMBL/GenBank/DDBJ whole genome shotgun (WGS) entry which is preliminary data.</text>
</comment>
<dbReference type="AlphaFoldDB" id="A0A397GP11"/>
<organism evidence="2 3">
    <name type="scientific">Diversispora epigaea</name>
    <dbReference type="NCBI Taxonomy" id="1348612"/>
    <lineage>
        <taxon>Eukaryota</taxon>
        <taxon>Fungi</taxon>
        <taxon>Fungi incertae sedis</taxon>
        <taxon>Mucoromycota</taxon>
        <taxon>Glomeromycotina</taxon>
        <taxon>Glomeromycetes</taxon>
        <taxon>Diversisporales</taxon>
        <taxon>Diversisporaceae</taxon>
        <taxon>Diversispora</taxon>
    </lineage>
</organism>
<evidence type="ECO:0000313" key="3">
    <source>
        <dbReference type="Proteomes" id="UP000266861"/>
    </source>
</evidence>
<dbReference type="EMBL" id="PQFF01000420">
    <property type="protein sequence ID" value="RHZ51246.1"/>
    <property type="molecule type" value="Genomic_DNA"/>
</dbReference>
<evidence type="ECO:0000313" key="2">
    <source>
        <dbReference type="EMBL" id="RHZ51246.1"/>
    </source>
</evidence>